<dbReference type="PROSITE" id="PS51689">
    <property type="entry name" value="SAM_RNA_A_N6_MT"/>
    <property type="match status" value="1"/>
</dbReference>
<dbReference type="InterPro" id="IPR029063">
    <property type="entry name" value="SAM-dependent_MTases_sf"/>
</dbReference>
<reference evidence="8 9" key="1">
    <citation type="submission" date="2023-04" db="EMBL/GenBank/DDBJ databases">
        <title>Genome of Basidiobolus ranarum AG-B5.</title>
        <authorList>
            <person name="Stajich J.E."/>
            <person name="Carter-House D."/>
            <person name="Gryganskyi A."/>
        </authorList>
    </citation>
    <scope>NUCLEOTIDE SEQUENCE [LARGE SCALE GENOMIC DNA]</scope>
    <source>
        <strain evidence="8 9">AG-B5</strain>
    </source>
</reference>
<evidence type="ECO:0000256" key="2">
    <source>
        <dbReference type="ARBA" id="ARBA00022679"/>
    </source>
</evidence>
<dbReference type="SUPFAM" id="SSF53335">
    <property type="entry name" value="S-adenosyl-L-methionine-dependent methyltransferases"/>
    <property type="match status" value="1"/>
</dbReference>
<accession>A0ABR2WJH6</accession>
<feature type="binding site" evidence="5">
    <location>
        <position position="107"/>
    </location>
    <ligand>
        <name>S-adenosyl-L-methionine</name>
        <dbReference type="ChEBI" id="CHEBI:59789"/>
    </ligand>
</feature>
<keyword evidence="1 5" id="KW-0489">Methyltransferase</keyword>
<feature type="binding site" evidence="5">
    <location>
        <position position="31"/>
    </location>
    <ligand>
        <name>S-adenosyl-L-methionine</name>
        <dbReference type="ChEBI" id="CHEBI:59789"/>
    </ligand>
</feature>
<feature type="non-terminal residue" evidence="8">
    <location>
        <position position="146"/>
    </location>
</feature>
<evidence type="ECO:0000256" key="5">
    <source>
        <dbReference type="PROSITE-ProRule" id="PRU01026"/>
    </source>
</evidence>
<dbReference type="EC" id="2.1.1.-" evidence="6"/>
<name>A0ABR2WJH6_9FUNG</name>
<comment type="similarity">
    <text evidence="5 6">Belongs to the class I-like SAM-binding methyltransferase superfamily. rRNA adenine N(6)-methyltransferase family.</text>
</comment>
<dbReference type="InterPro" id="IPR020598">
    <property type="entry name" value="rRNA_Ade_methylase_Trfase_N"/>
</dbReference>
<proteinExistence type="inferred from homology"/>
<evidence type="ECO:0000313" key="9">
    <source>
        <dbReference type="Proteomes" id="UP001479436"/>
    </source>
</evidence>
<dbReference type="EMBL" id="JASJQH010001286">
    <property type="protein sequence ID" value="KAK9761652.1"/>
    <property type="molecule type" value="Genomic_DNA"/>
</dbReference>
<dbReference type="CDD" id="cd02440">
    <property type="entry name" value="AdoMet_MTases"/>
    <property type="match status" value="1"/>
</dbReference>
<feature type="binding site" evidence="5">
    <location>
        <position position="138"/>
    </location>
    <ligand>
        <name>S-adenosyl-L-methionine</name>
        <dbReference type="ChEBI" id="CHEBI:59789"/>
    </ligand>
</feature>
<keyword evidence="6" id="KW-0698">rRNA processing</keyword>
<keyword evidence="2 5" id="KW-0808">Transferase</keyword>
<organism evidence="8 9">
    <name type="scientific">Basidiobolus ranarum</name>
    <dbReference type="NCBI Taxonomy" id="34480"/>
    <lineage>
        <taxon>Eukaryota</taxon>
        <taxon>Fungi</taxon>
        <taxon>Fungi incertae sedis</taxon>
        <taxon>Zoopagomycota</taxon>
        <taxon>Entomophthoromycotina</taxon>
        <taxon>Basidiobolomycetes</taxon>
        <taxon>Basidiobolales</taxon>
        <taxon>Basidiobolaceae</taxon>
        <taxon>Basidiobolus</taxon>
    </lineage>
</organism>
<gene>
    <name evidence="8" type="ORF">K7432_013289</name>
</gene>
<dbReference type="InterPro" id="IPR001737">
    <property type="entry name" value="KsgA/Erm"/>
</dbReference>
<feature type="binding site" evidence="5">
    <location>
        <position position="59"/>
    </location>
    <ligand>
        <name>S-adenosyl-L-methionine</name>
        <dbReference type="ChEBI" id="CHEBI:59789"/>
    </ligand>
</feature>
<dbReference type="PANTHER" id="PTHR11727">
    <property type="entry name" value="DIMETHYLADENOSINE TRANSFERASE"/>
    <property type="match status" value="1"/>
</dbReference>
<keyword evidence="9" id="KW-1185">Reference proteome</keyword>
<keyword evidence="4 5" id="KW-0694">RNA-binding</keyword>
<dbReference type="SMART" id="SM00650">
    <property type="entry name" value="rADc"/>
    <property type="match status" value="1"/>
</dbReference>
<dbReference type="Proteomes" id="UP001479436">
    <property type="component" value="Unassembled WGS sequence"/>
</dbReference>
<dbReference type="Pfam" id="PF00398">
    <property type="entry name" value="RrnaAD"/>
    <property type="match status" value="1"/>
</dbReference>
<evidence type="ECO:0000256" key="3">
    <source>
        <dbReference type="ARBA" id="ARBA00022691"/>
    </source>
</evidence>
<dbReference type="PANTHER" id="PTHR11727:SF17">
    <property type="entry name" value="DIMETHYLADENOSINE TRANSFERASE 1, MITOCHONDRIAL"/>
    <property type="match status" value="1"/>
</dbReference>
<evidence type="ECO:0000256" key="1">
    <source>
        <dbReference type="ARBA" id="ARBA00022603"/>
    </source>
</evidence>
<protein>
    <recommendedName>
        <fullName evidence="6">rRNA adenine N(6)-methyltransferase</fullName>
        <ecNumber evidence="6">2.1.1.-</ecNumber>
    </recommendedName>
</protein>
<comment type="caution">
    <text evidence="8">The sequence shown here is derived from an EMBL/GenBank/DDBJ whole genome shotgun (WGS) entry which is preliminary data.</text>
</comment>
<evidence type="ECO:0000259" key="7">
    <source>
        <dbReference type="SMART" id="SM00650"/>
    </source>
</evidence>
<evidence type="ECO:0000256" key="6">
    <source>
        <dbReference type="RuleBase" id="RU362106"/>
    </source>
</evidence>
<feature type="binding site" evidence="5">
    <location>
        <position position="81"/>
    </location>
    <ligand>
        <name>S-adenosyl-L-methionine</name>
        <dbReference type="ChEBI" id="CHEBI:59789"/>
    </ligand>
</feature>
<dbReference type="InterPro" id="IPR020596">
    <property type="entry name" value="rRNA_Ade_Mease_Trfase_CS"/>
</dbReference>
<feature type="domain" description="Ribosomal RNA adenine methylase transferase N-terminal" evidence="7">
    <location>
        <begin position="38"/>
        <end position="146"/>
    </location>
</feature>
<evidence type="ECO:0000313" key="8">
    <source>
        <dbReference type="EMBL" id="KAK9761652.1"/>
    </source>
</evidence>
<dbReference type="PROSITE" id="PS01131">
    <property type="entry name" value="RRNA_A_DIMETH"/>
    <property type="match status" value="1"/>
</dbReference>
<dbReference type="Gene3D" id="3.40.50.150">
    <property type="entry name" value="Vaccinia Virus protein VP39"/>
    <property type="match status" value="1"/>
</dbReference>
<keyword evidence="3 5" id="KW-0949">S-adenosyl-L-methionine</keyword>
<evidence type="ECO:0000256" key="4">
    <source>
        <dbReference type="ARBA" id="ARBA00022884"/>
    </source>
</evidence>
<sequence>MRPPVQLPPLPAVRDLIKIYGLSARQQLSQNFILDRNVTDKIIKTANIDLNKSLVVEVGPGPGLLTRSILGAGAKNVVVVEKDDRFLPTLNQLSDATDNRLRVIQGDMLTLDHNEILKTAGITSGDTTSISNVHLVGNLPFNIASP</sequence>
<feature type="binding site" evidence="5">
    <location>
        <position position="33"/>
    </location>
    <ligand>
        <name>S-adenosyl-L-methionine</name>
        <dbReference type="ChEBI" id="CHEBI:59789"/>
    </ligand>
</feature>